<evidence type="ECO:0000313" key="3">
    <source>
        <dbReference type="Proteomes" id="UP001139012"/>
    </source>
</evidence>
<feature type="compositionally biased region" description="Basic and acidic residues" evidence="1">
    <location>
        <begin position="1"/>
        <end position="10"/>
    </location>
</feature>
<comment type="caution">
    <text evidence="2">The sequence shown here is derived from an EMBL/GenBank/DDBJ whole genome shotgun (WGS) entry which is preliminary data.</text>
</comment>
<gene>
    <name evidence="2" type="ORF">L6637_42040</name>
</gene>
<reference evidence="2" key="1">
    <citation type="submission" date="2022-01" db="EMBL/GenBank/DDBJ databases">
        <title>Genome sequnece data of strain Bradyrhizobium sp. nov.</title>
        <authorList>
            <person name="Zhang J."/>
        </authorList>
    </citation>
    <scope>NUCLEOTIDE SEQUENCE</scope>
    <source>
        <strain evidence="2">WYCCWR 12774</strain>
    </source>
</reference>
<dbReference type="RefSeq" id="WP_237874428.1">
    <property type="nucleotide sequence ID" value="NZ_JAKLUA010000059.1"/>
</dbReference>
<evidence type="ECO:0000313" key="2">
    <source>
        <dbReference type="EMBL" id="MCG2673432.1"/>
    </source>
</evidence>
<evidence type="ECO:0000256" key="1">
    <source>
        <dbReference type="SAM" id="MobiDB-lite"/>
    </source>
</evidence>
<accession>A0ABS9M2C9</accession>
<dbReference type="EMBL" id="JAKLUA010000059">
    <property type="protein sequence ID" value="MCG2673432.1"/>
    <property type="molecule type" value="Genomic_DNA"/>
</dbReference>
<feature type="region of interest" description="Disordered" evidence="1">
    <location>
        <begin position="1"/>
        <end position="39"/>
    </location>
</feature>
<dbReference type="Proteomes" id="UP001139012">
    <property type="component" value="Unassembled WGS sequence"/>
</dbReference>
<organism evidence="2 3">
    <name type="scientific">Bradyrhizobium zhengyangense</name>
    <dbReference type="NCBI Taxonomy" id="2911009"/>
    <lineage>
        <taxon>Bacteria</taxon>
        <taxon>Pseudomonadati</taxon>
        <taxon>Pseudomonadota</taxon>
        <taxon>Alphaproteobacteria</taxon>
        <taxon>Hyphomicrobiales</taxon>
        <taxon>Nitrobacteraceae</taxon>
        <taxon>Bradyrhizobium</taxon>
    </lineage>
</organism>
<name>A0ABS9M2C9_9BRAD</name>
<keyword evidence="3" id="KW-1185">Reference proteome</keyword>
<sequence length="96" mass="10350">MFDADSDHADGSASAEGCMDGHHQCRVHRPPEDAGDMTDLKAFPSDLAKRRKSPIGLPSITGTQTTLKPVSSFVVSRGGADLKFSRENICRSPLKH</sequence>
<protein>
    <submittedName>
        <fullName evidence="2">Uncharacterized protein</fullName>
    </submittedName>
</protein>
<proteinExistence type="predicted"/>